<name>A0A6J4JK27_9PROT</name>
<dbReference type="EMBL" id="CADCTL010000272">
    <property type="protein sequence ID" value="CAA9280335.1"/>
    <property type="molecule type" value="Genomic_DNA"/>
</dbReference>
<feature type="compositionally biased region" description="Basic residues" evidence="1">
    <location>
        <begin position="15"/>
        <end position="26"/>
    </location>
</feature>
<organism evidence="2">
    <name type="scientific">uncultured Acetobacteraceae bacterium</name>
    <dbReference type="NCBI Taxonomy" id="169975"/>
    <lineage>
        <taxon>Bacteria</taxon>
        <taxon>Pseudomonadati</taxon>
        <taxon>Pseudomonadota</taxon>
        <taxon>Alphaproteobacteria</taxon>
        <taxon>Acetobacterales</taxon>
        <taxon>Acetobacteraceae</taxon>
        <taxon>environmental samples</taxon>
    </lineage>
</organism>
<gene>
    <name evidence="2" type="ORF">AVDCRST_MAG04-3680</name>
</gene>
<feature type="compositionally biased region" description="Basic and acidic residues" evidence="1">
    <location>
        <begin position="162"/>
        <end position="178"/>
    </location>
</feature>
<feature type="compositionally biased region" description="Basic residues" evidence="1">
    <location>
        <begin position="88"/>
        <end position="98"/>
    </location>
</feature>
<evidence type="ECO:0000313" key="2">
    <source>
        <dbReference type="EMBL" id="CAA9280335.1"/>
    </source>
</evidence>
<accession>A0A6J4JK27</accession>
<feature type="non-terminal residue" evidence="2">
    <location>
        <position position="1"/>
    </location>
</feature>
<feature type="compositionally biased region" description="Basic and acidic residues" evidence="1">
    <location>
        <begin position="240"/>
        <end position="256"/>
    </location>
</feature>
<protein>
    <submittedName>
        <fullName evidence="2">Uncharacterized protein</fullName>
    </submittedName>
</protein>
<feature type="compositionally biased region" description="Gly residues" evidence="1">
    <location>
        <begin position="197"/>
        <end position="207"/>
    </location>
</feature>
<proteinExistence type="predicted"/>
<sequence>DPLRPEGQNGAGDRRRVRHRPRHGHPAGRERLQGGGQPPGRRPARAGSGGEAARRGPRGDRRPRKRRRRGRLRAHGGRRRAGAGAARLPRKQRRHARHAHADSAEGTGPHHRGALGNGAAGEPARRLPLHQGRGAGAEGGGGRGGQRGLHRRAGLAGQLHGLRGDQGRRHQHDQEPGARARTGGAGERGGARRGGQPLDGGVDGGAAEGQRRKGAAQAPLHAGGPRRGDGVPAGRRRHGDRPDRRGGRRLDAGGAL</sequence>
<dbReference type="AlphaFoldDB" id="A0A6J4JK27"/>
<feature type="compositionally biased region" description="Gly residues" evidence="1">
    <location>
        <begin position="133"/>
        <end position="147"/>
    </location>
</feature>
<feature type="compositionally biased region" description="Basic residues" evidence="1">
    <location>
        <begin position="61"/>
        <end position="81"/>
    </location>
</feature>
<evidence type="ECO:0000256" key="1">
    <source>
        <dbReference type="SAM" id="MobiDB-lite"/>
    </source>
</evidence>
<feature type="non-terminal residue" evidence="2">
    <location>
        <position position="256"/>
    </location>
</feature>
<feature type="region of interest" description="Disordered" evidence="1">
    <location>
        <begin position="1"/>
        <end position="256"/>
    </location>
</feature>
<reference evidence="2" key="1">
    <citation type="submission" date="2020-02" db="EMBL/GenBank/DDBJ databases">
        <authorList>
            <person name="Meier V. D."/>
        </authorList>
    </citation>
    <scope>NUCLEOTIDE SEQUENCE</scope>
    <source>
        <strain evidence="2">AVDCRST_MAG04</strain>
    </source>
</reference>